<dbReference type="Proteomes" id="UP000189674">
    <property type="component" value="Chromosome"/>
</dbReference>
<gene>
    <name evidence="2" type="ORF">STSP2_01104</name>
</gene>
<dbReference type="AlphaFoldDB" id="A0A1U9NJ39"/>
<keyword evidence="3" id="KW-1185">Reference proteome</keyword>
<reference evidence="3" key="1">
    <citation type="submission" date="2017-02" db="EMBL/GenBank/DDBJ databases">
        <title>Comparative genomics and description of representatives of a novel lineage of planctomycetes thriving in anoxic sediments.</title>
        <authorList>
            <person name="Spring S."/>
            <person name="Bunk B."/>
            <person name="Sproer C."/>
        </authorList>
    </citation>
    <scope>NUCLEOTIDE SEQUENCE [LARGE SCALE GENOMIC DNA]</scope>
    <source>
        <strain evidence="3">ST-NAGAB-D1</strain>
    </source>
</reference>
<sequence length="114" mass="12832">MSWLTAMVTVILNVLLKWGEKRSKPSCEDGSPDKDTAKKLRNKIKDHWFCFLILLVVPLAGCSTRTVYVPAGAPVRLRETIKNAKVWVKDKQGETVAGKMDLPEGWYCLPLSED</sequence>
<evidence type="ECO:0000313" key="2">
    <source>
        <dbReference type="EMBL" id="AQT67952.1"/>
    </source>
</evidence>
<organism evidence="2 3">
    <name type="scientific">Anaerohalosphaera lusitana</name>
    <dbReference type="NCBI Taxonomy" id="1936003"/>
    <lineage>
        <taxon>Bacteria</taxon>
        <taxon>Pseudomonadati</taxon>
        <taxon>Planctomycetota</taxon>
        <taxon>Phycisphaerae</taxon>
        <taxon>Sedimentisphaerales</taxon>
        <taxon>Anaerohalosphaeraceae</taxon>
        <taxon>Anaerohalosphaera</taxon>
    </lineage>
</organism>
<dbReference type="RefSeq" id="WP_146660553.1">
    <property type="nucleotide sequence ID" value="NZ_CP019791.1"/>
</dbReference>
<accession>A0A1U9NJ39</accession>
<dbReference type="EMBL" id="CP019791">
    <property type="protein sequence ID" value="AQT67952.1"/>
    <property type="molecule type" value="Genomic_DNA"/>
</dbReference>
<name>A0A1U9NJ39_9BACT</name>
<evidence type="ECO:0000256" key="1">
    <source>
        <dbReference type="SAM" id="Phobius"/>
    </source>
</evidence>
<feature type="transmembrane region" description="Helical" evidence="1">
    <location>
        <begin position="48"/>
        <end position="68"/>
    </location>
</feature>
<keyword evidence="1" id="KW-0472">Membrane</keyword>
<protein>
    <submittedName>
        <fullName evidence="2">Uncharacterized protein</fullName>
    </submittedName>
</protein>
<keyword evidence="1" id="KW-1133">Transmembrane helix</keyword>
<evidence type="ECO:0000313" key="3">
    <source>
        <dbReference type="Proteomes" id="UP000189674"/>
    </source>
</evidence>
<dbReference type="KEGG" id="alus:STSP2_01104"/>
<proteinExistence type="predicted"/>
<dbReference type="STRING" id="1936003.STSP2_01104"/>
<keyword evidence="1" id="KW-0812">Transmembrane</keyword>